<sequence length="383" mass="40646">MRASPTSSEDMHNSRASFPTVVKQSLQADYGKRCVVCLKSFPSAHYAHVIDASPEGASHVSTGAVHGIIPADYDRASRGNGMVLCPTCHMSFFTPNLIALTLPLPILKYLLTYVVATPSVDQKPLSEVFGLLTDWTPGLLPDTESIEPFIGLLSIVILHPNSLNGMSIETPHLPPVSVIRDRRFVPAPANKSPNAPGVARIFDSLSLTADSPRRAGEIPLSPEHAEFKQRGYWRIPVNMVAVMVTLQGRVGRDAYESEEVTYTQNIFNVIRLQQCHGSIRIQALTYPQDDDEGGSEGPGDGEGPLGGGDDMGPSGSGAGPTRSGDGPEPSGEGGQSLGKRKRGNSKGSPKGGAVDTAAMSGELPSHLRMLAQLQCSVVSSSGR</sequence>
<organism evidence="2 3">
    <name type="scientific">Russula ochroleuca</name>
    <dbReference type="NCBI Taxonomy" id="152965"/>
    <lineage>
        <taxon>Eukaryota</taxon>
        <taxon>Fungi</taxon>
        <taxon>Dikarya</taxon>
        <taxon>Basidiomycota</taxon>
        <taxon>Agaricomycotina</taxon>
        <taxon>Agaricomycetes</taxon>
        <taxon>Russulales</taxon>
        <taxon>Russulaceae</taxon>
        <taxon>Russula</taxon>
    </lineage>
</organism>
<gene>
    <name evidence="2" type="ORF">DFH94DRAFT_259851</name>
</gene>
<evidence type="ECO:0000256" key="1">
    <source>
        <dbReference type="SAM" id="MobiDB-lite"/>
    </source>
</evidence>
<evidence type="ECO:0000313" key="3">
    <source>
        <dbReference type="Proteomes" id="UP000759537"/>
    </source>
</evidence>
<comment type="caution">
    <text evidence="2">The sequence shown here is derived from an EMBL/GenBank/DDBJ whole genome shotgun (WGS) entry which is preliminary data.</text>
</comment>
<protein>
    <submittedName>
        <fullName evidence="2">Uncharacterized protein</fullName>
    </submittedName>
</protein>
<dbReference type="EMBL" id="WHVB01000003">
    <property type="protein sequence ID" value="KAF8485044.1"/>
    <property type="molecule type" value="Genomic_DNA"/>
</dbReference>
<accession>A0A9P5N351</accession>
<keyword evidence="3" id="KW-1185">Reference proteome</keyword>
<dbReference type="AlphaFoldDB" id="A0A9P5N351"/>
<name>A0A9P5N351_9AGAM</name>
<reference evidence="2" key="1">
    <citation type="submission" date="2019-10" db="EMBL/GenBank/DDBJ databases">
        <authorList>
            <consortium name="DOE Joint Genome Institute"/>
            <person name="Kuo A."/>
            <person name="Miyauchi S."/>
            <person name="Kiss E."/>
            <person name="Drula E."/>
            <person name="Kohler A."/>
            <person name="Sanchez-Garcia M."/>
            <person name="Andreopoulos B."/>
            <person name="Barry K.W."/>
            <person name="Bonito G."/>
            <person name="Buee M."/>
            <person name="Carver A."/>
            <person name="Chen C."/>
            <person name="Cichocki N."/>
            <person name="Clum A."/>
            <person name="Culley D."/>
            <person name="Crous P.W."/>
            <person name="Fauchery L."/>
            <person name="Girlanda M."/>
            <person name="Hayes R."/>
            <person name="Keri Z."/>
            <person name="LaButti K."/>
            <person name="Lipzen A."/>
            <person name="Lombard V."/>
            <person name="Magnuson J."/>
            <person name="Maillard F."/>
            <person name="Morin E."/>
            <person name="Murat C."/>
            <person name="Nolan M."/>
            <person name="Ohm R."/>
            <person name="Pangilinan J."/>
            <person name="Pereira M."/>
            <person name="Perotto S."/>
            <person name="Peter M."/>
            <person name="Riley R."/>
            <person name="Sitrit Y."/>
            <person name="Stielow B."/>
            <person name="Szollosi G."/>
            <person name="Zifcakova L."/>
            <person name="Stursova M."/>
            <person name="Spatafora J.W."/>
            <person name="Tedersoo L."/>
            <person name="Vaario L.-M."/>
            <person name="Yamada A."/>
            <person name="Yan M."/>
            <person name="Wang P."/>
            <person name="Xu J."/>
            <person name="Bruns T."/>
            <person name="Baldrian P."/>
            <person name="Vilgalys R."/>
            <person name="Henrissat B."/>
            <person name="Grigoriev I.V."/>
            <person name="Hibbett D."/>
            <person name="Nagy L.G."/>
            <person name="Martin F.M."/>
        </authorList>
    </citation>
    <scope>NUCLEOTIDE SEQUENCE</scope>
    <source>
        <strain evidence="2">Prilba</strain>
    </source>
</reference>
<evidence type="ECO:0000313" key="2">
    <source>
        <dbReference type="EMBL" id="KAF8485044.1"/>
    </source>
</evidence>
<dbReference type="OrthoDB" id="3251394at2759"/>
<dbReference type="Proteomes" id="UP000759537">
    <property type="component" value="Unassembled WGS sequence"/>
</dbReference>
<feature type="compositionally biased region" description="Gly residues" evidence="1">
    <location>
        <begin position="295"/>
        <end position="318"/>
    </location>
</feature>
<proteinExistence type="predicted"/>
<reference evidence="2" key="2">
    <citation type="journal article" date="2020" name="Nat. Commun.">
        <title>Large-scale genome sequencing of mycorrhizal fungi provides insights into the early evolution of symbiotic traits.</title>
        <authorList>
            <person name="Miyauchi S."/>
            <person name="Kiss E."/>
            <person name="Kuo A."/>
            <person name="Drula E."/>
            <person name="Kohler A."/>
            <person name="Sanchez-Garcia M."/>
            <person name="Morin E."/>
            <person name="Andreopoulos B."/>
            <person name="Barry K.W."/>
            <person name="Bonito G."/>
            <person name="Buee M."/>
            <person name="Carver A."/>
            <person name="Chen C."/>
            <person name="Cichocki N."/>
            <person name="Clum A."/>
            <person name="Culley D."/>
            <person name="Crous P.W."/>
            <person name="Fauchery L."/>
            <person name="Girlanda M."/>
            <person name="Hayes R.D."/>
            <person name="Keri Z."/>
            <person name="LaButti K."/>
            <person name="Lipzen A."/>
            <person name="Lombard V."/>
            <person name="Magnuson J."/>
            <person name="Maillard F."/>
            <person name="Murat C."/>
            <person name="Nolan M."/>
            <person name="Ohm R.A."/>
            <person name="Pangilinan J."/>
            <person name="Pereira M.F."/>
            <person name="Perotto S."/>
            <person name="Peter M."/>
            <person name="Pfister S."/>
            <person name="Riley R."/>
            <person name="Sitrit Y."/>
            <person name="Stielow J.B."/>
            <person name="Szollosi G."/>
            <person name="Zifcakova L."/>
            <person name="Stursova M."/>
            <person name="Spatafora J.W."/>
            <person name="Tedersoo L."/>
            <person name="Vaario L.M."/>
            <person name="Yamada A."/>
            <person name="Yan M."/>
            <person name="Wang P."/>
            <person name="Xu J."/>
            <person name="Bruns T."/>
            <person name="Baldrian P."/>
            <person name="Vilgalys R."/>
            <person name="Dunand C."/>
            <person name="Henrissat B."/>
            <person name="Grigoriev I.V."/>
            <person name="Hibbett D."/>
            <person name="Nagy L.G."/>
            <person name="Martin F.M."/>
        </authorList>
    </citation>
    <scope>NUCLEOTIDE SEQUENCE</scope>
    <source>
        <strain evidence="2">Prilba</strain>
    </source>
</reference>
<feature type="region of interest" description="Disordered" evidence="1">
    <location>
        <begin position="287"/>
        <end position="360"/>
    </location>
</feature>